<dbReference type="OrthoDB" id="5773058at2"/>
<keyword evidence="2" id="KW-1185">Reference proteome</keyword>
<protein>
    <submittedName>
        <fullName evidence="1">Uncharacterized protein</fullName>
    </submittedName>
</protein>
<gene>
    <name evidence="1" type="ORF">RD110_07920</name>
</gene>
<accession>A0A1P8JTN6</accession>
<proteinExistence type="predicted"/>
<dbReference type="Proteomes" id="UP000186609">
    <property type="component" value="Chromosome"/>
</dbReference>
<name>A0A1P8JTN6_9BURK</name>
<dbReference type="KEGG" id="rhy:RD110_07920"/>
<dbReference type="AlphaFoldDB" id="A0A1P8JTN6"/>
<dbReference type="EMBL" id="CP019236">
    <property type="protein sequence ID" value="APW37130.1"/>
    <property type="molecule type" value="Genomic_DNA"/>
</dbReference>
<reference evidence="1 2" key="1">
    <citation type="submission" date="2017-01" db="EMBL/GenBank/DDBJ databases">
        <authorList>
            <person name="Mah S.A."/>
            <person name="Swanson W.J."/>
            <person name="Moy G.W."/>
            <person name="Vacquier V.D."/>
        </authorList>
    </citation>
    <scope>NUCLEOTIDE SEQUENCE [LARGE SCALE GENOMIC DNA]</scope>
    <source>
        <strain evidence="1 2">DCY110</strain>
    </source>
</reference>
<organism evidence="1 2">
    <name type="scientific">Rhodoferax koreensis</name>
    <dbReference type="NCBI Taxonomy" id="1842727"/>
    <lineage>
        <taxon>Bacteria</taxon>
        <taxon>Pseudomonadati</taxon>
        <taxon>Pseudomonadota</taxon>
        <taxon>Betaproteobacteria</taxon>
        <taxon>Burkholderiales</taxon>
        <taxon>Comamonadaceae</taxon>
        <taxon>Rhodoferax</taxon>
    </lineage>
</organism>
<dbReference type="RefSeq" id="WP_076198304.1">
    <property type="nucleotide sequence ID" value="NZ_CP019236.1"/>
</dbReference>
<evidence type="ECO:0000313" key="2">
    <source>
        <dbReference type="Proteomes" id="UP000186609"/>
    </source>
</evidence>
<evidence type="ECO:0000313" key="1">
    <source>
        <dbReference type="EMBL" id="APW37130.1"/>
    </source>
</evidence>
<sequence>MRIAEEIALMEAEFVPGDVLLTAVAEQEQVHAYQAASWFVRHLTALDELPMFAFNRLLRDFRIISPPWSSDVFHAVADQRPDEVDWDEDQDGYIGGWLSPALEDFFAGTGVKFPAARVAALLNPGQDPGAVASTIAETFQPSPQSLEALRAETLSTKERTTLLTIIAAIAEEAKIQILTPSKSAELIAGLTVAMGTPVAKRTIEEHLKKIPDALERRAR</sequence>